<reference evidence="1" key="1">
    <citation type="journal article" date="2023" name="Mol. Ecol. Resour.">
        <title>Chromosome-level genome assembly of a triploid poplar Populus alba 'Berolinensis'.</title>
        <authorList>
            <person name="Chen S."/>
            <person name="Yu Y."/>
            <person name="Wang X."/>
            <person name="Wang S."/>
            <person name="Zhang T."/>
            <person name="Zhou Y."/>
            <person name="He R."/>
            <person name="Meng N."/>
            <person name="Wang Y."/>
            <person name="Liu W."/>
            <person name="Liu Z."/>
            <person name="Liu J."/>
            <person name="Guo Q."/>
            <person name="Huang H."/>
            <person name="Sederoff R.R."/>
            <person name="Wang G."/>
            <person name="Qu G."/>
            <person name="Chen S."/>
        </authorList>
    </citation>
    <scope>NUCLEOTIDE SEQUENCE</scope>
    <source>
        <strain evidence="1">SC-2020</strain>
    </source>
</reference>
<evidence type="ECO:0000313" key="1">
    <source>
        <dbReference type="EMBL" id="KAJ6994458.1"/>
    </source>
</evidence>
<proteinExistence type="predicted"/>
<gene>
    <name evidence="1" type="ORF">NC653_017319</name>
</gene>
<name>A0AAD6W0C2_9ROSI</name>
<accession>A0AAD6W0C2</accession>
<protein>
    <submittedName>
        <fullName evidence="1">Uncharacterized protein</fullName>
    </submittedName>
</protein>
<dbReference type="EMBL" id="JAQIZT010000006">
    <property type="protein sequence ID" value="KAJ6994458.1"/>
    <property type="molecule type" value="Genomic_DNA"/>
</dbReference>
<organism evidence="1 2">
    <name type="scientific">Populus alba x Populus x berolinensis</name>
    <dbReference type="NCBI Taxonomy" id="444605"/>
    <lineage>
        <taxon>Eukaryota</taxon>
        <taxon>Viridiplantae</taxon>
        <taxon>Streptophyta</taxon>
        <taxon>Embryophyta</taxon>
        <taxon>Tracheophyta</taxon>
        <taxon>Spermatophyta</taxon>
        <taxon>Magnoliopsida</taxon>
        <taxon>eudicotyledons</taxon>
        <taxon>Gunneridae</taxon>
        <taxon>Pentapetalae</taxon>
        <taxon>rosids</taxon>
        <taxon>fabids</taxon>
        <taxon>Malpighiales</taxon>
        <taxon>Salicaceae</taxon>
        <taxon>Saliceae</taxon>
        <taxon>Populus</taxon>
    </lineage>
</organism>
<dbReference type="Proteomes" id="UP001164929">
    <property type="component" value="Chromosome 6"/>
</dbReference>
<comment type="caution">
    <text evidence="1">The sequence shown here is derived from an EMBL/GenBank/DDBJ whole genome shotgun (WGS) entry which is preliminary data.</text>
</comment>
<evidence type="ECO:0000313" key="2">
    <source>
        <dbReference type="Proteomes" id="UP001164929"/>
    </source>
</evidence>
<sequence length="159" mass="17897">MSRDVHSSGCACDVIMNASDLKLIQIKRKGTESFMFYTASTFFFDILQAMGYLHGNEVMETLGSIKPPVSTPEINYQRSYECNASEEIGSIWRKKRKTICGKQKKQNVKGRKGKVQQNISKTPGGPEAAEIGLLITIYVLLKLYKIKQRKNIGDHCFSP</sequence>
<dbReference type="AlphaFoldDB" id="A0AAD6W0C2"/>
<keyword evidence="2" id="KW-1185">Reference proteome</keyword>